<comment type="subcellular location">
    <subcellularLocation>
        <location evidence="1">Golgi apparatus membrane</location>
        <topology evidence="1">Single-pass type II membrane protein</topology>
    </subcellularLocation>
</comment>
<dbReference type="eggNOG" id="ENOG50329MN">
    <property type="taxonomic scope" value="Bacteria"/>
</dbReference>
<keyword evidence="8" id="KW-0472">Membrane</keyword>
<dbReference type="Proteomes" id="UP000003781">
    <property type="component" value="Unassembled WGS sequence"/>
</dbReference>
<dbReference type="InterPro" id="IPR027417">
    <property type="entry name" value="P-loop_NTPase"/>
</dbReference>
<protein>
    <recommendedName>
        <fullName evidence="12">Sulfotransferase family protein</fullName>
    </recommendedName>
</protein>
<evidence type="ECO:0000256" key="5">
    <source>
        <dbReference type="ARBA" id="ARBA00022968"/>
    </source>
</evidence>
<keyword evidence="6" id="KW-1133">Transmembrane helix</keyword>
<keyword evidence="9" id="KW-0325">Glycoprotein</keyword>
<evidence type="ECO:0000313" key="11">
    <source>
        <dbReference type="Proteomes" id="UP000003781"/>
    </source>
</evidence>
<comment type="caution">
    <text evidence="10">The sequence shown here is derived from an EMBL/GenBank/DDBJ whole genome shotgun (WGS) entry which is preliminary data.</text>
</comment>
<proteinExistence type="inferred from homology"/>
<dbReference type="PANTHER" id="PTHR12129">
    <property type="entry name" value="HEPARAN SULFATE 2-O-SULFOTRANSFERASE"/>
    <property type="match status" value="1"/>
</dbReference>
<evidence type="ECO:0008006" key="12">
    <source>
        <dbReference type="Google" id="ProtNLM"/>
    </source>
</evidence>
<keyword evidence="7" id="KW-0333">Golgi apparatus</keyword>
<dbReference type="PANTHER" id="PTHR12129:SF15">
    <property type="entry name" value="URONYL 2-SULFOTRANSFERASE"/>
    <property type="match status" value="1"/>
</dbReference>
<evidence type="ECO:0000313" key="10">
    <source>
        <dbReference type="EMBL" id="EAZ92852.1"/>
    </source>
</evidence>
<evidence type="ECO:0000256" key="6">
    <source>
        <dbReference type="ARBA" id="ARBA00022989"/>
    </source>
</evidence>
<dbReference type="GO" id="GO:0008146">
    <property type="term" value="F:sulfotransferase activity"/>
    <property type="evidence" value="ECO:0007669"/>
    <property type="project" value="InterPro"/>
</dbReference>
<dbReference type="InterPro" id="IPR007734">
    <property type="entry name" value="Heparan_SO4_2-O-STrfase"/>
</dbReference>
<evidence type="ECO:0000256" key="3">
    <source>
        <dbReference type="ARBA" id="ARBA00022679"/>
    </source>
</evidence>
<evidence type="ECO:0000256" key="9">
    <source>
        <dbReference type="ARBA" id="ARBA00023180"/>
    </source>
</evidence>
<evidence type="ECO:0000256" key="4">
    <source>
        <dbReference type="ARBA" id="ARBA00022692"/>
    </source>
</evidence>
<name>A3IKY3_9CHRO</name>
<keyword evidence="5" id="KW-0735">Signal-anchor</keyword>
<organism evidence="10 11">
    <name type="scientific">Crocosphaera chwakensis CCY0110</name>
    <dbReference type="NCBI Taxonomy" id="391612"/>
    <lineage>
        <taxon>Bacteria</taxon>
        <taxon>Bacillati</taxon>
        <taxon>Cyanobacteriota</taxon>
        <taxon>Cyanophyceae</taxon>
        <taxon>Oscillatoriophycideae</taxon>
        <taxon>Chroococcales</taxon>
        <taxon>Aphanothecaceae</taxon>
        <taxon>Crocosphaera</taxon>
        <taxon>Crocosphaera chwakensis</taxon>
    </lineage>
</organism>
<dbReference type="GO" id="GO:0016020">
    <property type="term" value="C:membrane"/>
    <property type="evidence" value="ECO:0007669"/>
    <property type="project" value="InterPro"/>
</dbReference>
<sequence length="255" mass="29798">MRVESLKVQVQNILSPPKPHIIFMHVPKTGGTSIDKSLRMIYGKKNSYKVDSILTTNAVKAVNQNEKINSGIDKFQLRESLLIYEMATGKKYISGHFHFNTDIWEAYHNQYSWITVLRDPVKRYISQYFFDAYKPEDHARVKGSLENFIDSERGKFRGQNYINYFGNFSRYDSTNLQTRLEVAKTNLSKFSLVGFLDDLDQFTNDLQAKFNLTVKIPHMNKNPVSKPKIDESIIKKIEEICKYDSIFYAYARKKF</sequence>
<gene>
    <name evidence="10" type="ORF">CY0110_22187</name>
</gene>
<evidence type="ECO:0000256" key="7">
    <source>
        <dbReference type="ARBA" id="ARBA00023034"/>
    </source>
</evidence>
<dbReference type="Pfam" id="PF03567">
    <property type="entry name" value="Sulfotransfer_2"/>
    <property type="match status" value="1"/>
</dbReference>
<dbReference type="Gene3D" id="3.40.50.300">
    <property type="entry name" value="P-loop containing nucleotide triphosphate hydrolases"/>
    <property type="match status" value="1"/>
</dbReference>
<keyword evidence="3" id="KW-0808">Transferase</keyword>
<accession>A3IKY3</accession>
<dbReference type="InterPro" id="IPR005331">
    <property type="entry name" value="Sulfotransferase"/>
</dbReference>
<keyword evidence="4" id="KW-0812">Transmembrane</keyword>
<dbReference type="EMBL" id="AAXW01000004">
    <property type="protein sequence ID" value="EAZ92852.1"/>
    <property type="molecule type" value="Genomic_DNA"/>
</dbReference>
<dbReference type="AlphaFoldDB" id="A3IKY3"/>
<evidence type="ECO:0000256" key="8">
    <source>
        <dbReference type="ARBA" id="ARBA00023136"/>
    </source>
</evidence>
<comment type="similarity">
    <text evidence="2">Belongs to the sulfotransferase 3 family.</text>
</comment>
<keyword evidence="11" id="KW-1185">Reference proteome</keyword>
<dbReference type="RefSeq" id="WP_008273996.1">
    <property type="nucleotide sequence ID" value="NZ_AAXW01000004.1"/>
</dbReference>
<dbReference type="SUPFAM" id="SSF52540">
    <property type="entry name" value="P-loop containing nucleoside triphosphate hydrolases"/>
    <property type="match status" value="1"/>
</dbReference>
<reference evidence="10 11" key="1">
    <citation type="submission" date="2007-03" db="EMBL/GenBank/DDBJ databases">
        <authorList>
            <person name="Stal L."/>
            <person name="Ferriera S."/>
            <person name="Johnson J."/>
            <person name="Kravitz S."/>
            <person name="Beeson K."/>
            <person name="Sutton G."/>
            <person name="Rogers Y.-H."/>
            <person name="Friedman R."/>
            <person name="Frazier M."/>
            <person name="Venter J.C."/>
        </authorList>
    </citation>
    <scope>NUCLEOTIDE SEQUENCE [LARGE SCALE GENOMIC DNA]</scope>
    <source>
        <strain evidence="10 11">CCY0110</strain>
    </source>
</reference>
<evidence type="ECO:0000256" key="2">
    <source>
        <dbReference type="ARBA" id="ARBA00010569"/>
    </source>
</evidence>
<evidence type="ECO:0000256" key="1">
    <source>
        <dbReference type="ARBA" id="ARBA00004323"/>
    </source>
</evidence>